<dbReference type="GO" id="GO:0097060">
    <property type="term" value="C:synaptic membrane"/>
    <property type="evidence" value="ECO:0007669"/>
    <property type="project" value="TreeGrafter"/>
</dbReference>
<evidence type="ECO:0008006" key="8">
    <source>
        <dbReference type="Google" id="ProtNLM"/>
    </source>
</evidence>
<dbReference type="CDD" id="cd00030">
    <property type="entry name" value="C2"/>
    <property type="match status" value="1"/>
</dbReference>
<dbReference type="Gene3D" id="2.30.42.10">
    <property type="match status" value="1"/>
</dbReference>
<protein>
    <recommendedName>
        <fullName evidence="8">Rho GTPase-activating protein 100F</fullName>
    </recommendedName>
</protein>
<dbReference type="Gene3D" id="1.10.555.10">
    <property type="entry name" value="Rho GTPase activation protein"/>
    <property type="match status" value="1"/>
</dbReference>
<dbReference type="InterPro" id="IPR008936">
    <property type="entry name" value="Rho_GTPase_activation_prot"/>
</dbReference>
<dbReference type="PROSITE" id="PS50004">
    <property type="entry name" value="C2"/>
    <property type="match status" value="1"/>
</dbReference>
<feature type="compositionally biased region" description="Pro residues" evidence="2">
    <location>
        <begin position="235"/>
        <end position="244"/>
    </location>
</feature>
<dbReference type="GO" id="GO:0030030">
    <property type="term" value="P:cell projection organization"/>
    <property type="evidence" value="ECO:0007669"/>
    <property type="project" value="TreeGrafter"/>
</dbReference>
<dbReference type="InterPro" id="IPR000008">
    <property type="entry name" value="C2_dom"/>
</dbReference>
<dbReference type="SMART" id="SM00239">
    <property type="entry name" value="C2"/>
    <property type="match status" value="1"/>
</dbReference>
<dbReference type="Gene3D" id="2.60.40.150">
    <property type="entry name" value="C2 domain"/>
    <property type="match status" value="1"/>
</dbReference>
<dbReference type="InterPro" id="IPR001478">
    <property type="entry name" value="PDZ"/>
</dbReference>
<dbReference type="Pfam" id="PF00595">
    <property type="entry name" value="PDZ"/>
    <property type="match status" value="1"/>
</dbReference>
<dbReference type="InterPro" id="IPR052118">
    <property type="entry name" value="Rho-GAP_regulator"/>
</dbReference>
<feature type="region of interest" description="Disordered" evidence="2">
    <location>
        <begin position="1298"/>
        <end position="1539"/>
    </location>
</feature>
<dbReference type="CDD" id="cd06718">
    <property type="entry name" value="PDZ_Par6-like"/>
    <property type="match status" value="1"/>
</dbReference>
<feature type="domain" description="Rho-GAP" evidence="5">
    <location>
        <begin position="1100"/>
        <end position="1296"/>
    </location>
</feature>
<feature type="compositionally biased region" description="Polar residues" evidence="2">
    <location>
        <begin position="1313"/>
        <end position="1323"/>
    </location>
</feature>
<feature type="compositionally biased region" description="Pro residues" evidence="2">
    <location>
        <begin position="969"/>
        <end position="980"/>
    </location>
</feature>
<accession>A0A9P0N7N2</accession>
<dbReference type="InterPro" id="IPR035892">
    <property type="entry name" value="C2_domain_sf"/>
</dbReference>
<dbReference type="FunFam" id="1.10.555.10:FF:000031">
    <property type="entry name" value="rho GTPase-activating protein 100F isoform X6"/>
    <property type="match status" value="1"/>
</dbReference>
<dbReference type="SMART" id="SM00324">
    <property type="entry name" value="RhoGAP"/>
    <property type="match status" value="1"/>
</dbReference>
<name>A0A9P0N7N2_SPOLI</name>
<dbReference type="InterPro" id="IPR000198">
    <property type="entry name" value="RhoGAP_dom"/>
</dbReference>
<evidence type="ECO:0000313" key="6">
    <source>
        <dbReference type="EMBL" id="CAH1644494.1"/>
    </source>
</evidence>
<dbReference type="InterPro" id="IPR036034">
    <property type="entry name" value="PDZ_sf"/>
</dbReference>
<dbReference type="Pfam" id="PF25336">
    <property type="entry name" value="C2_SYDE"/>
    <property type="match status" value="1"/>
</dbReference>
<organism evidence="6 7">
    <name type="scientific">Spodoptera littoralis</name>
    <name type="common">Egyptian cotton leafworm</name>
    <dbReference type="NCBI Taxonomy" id="7109"/>
    <lineage>
        <taxon>Eukaryota</taxon>
        <taxon>Metazoa</taxon>
        <taxon>Ecdysozoa</taxon>
        <taxon>Arthropoda</taxon>
        <taxon>Hexapoda</taxon>
        <taxon>Insecta</taxon>
        <taxon>Pterygota</taxon>
        <taxon>Neoptera</taxon>
        <taxon>Endopterygota</taxon>
        <taxon>Lepidoptera</taxon>
        <taxon>Glossata</taxon>
        <taxon>Ditrysia</taxon>
        <taxon>Noctuoidea</taxon>
        <taxon>Noctuidae</taxon>
        <taxon>Amphipyrinae</taxon>
        <taxon>Spodoptera</taxon>
    </lineage>
</organism>
<feature type="compositionally biased region" description="Low complexity" evidence="2">
    <location>
        <begin position="1428"/>
        <end position="1446"/>
    </location>
</feature>
<keyword evidence="7" id="KW-1185">Reference proteome</keyword>
<feature type="compositionally biased region" description="Polar residues" evidence="2">
    <location>
        <begin position="701"/>
        <end position="713"/>
    </location>
</feature>
<feature type="region of interest" description="Disordered" evidence="2">
    <location>
        <begin position="696"/>
        <end position="722"/>
    </location>
</feature>
<dbReference type="PANTHER" id="PTHR46150:SF3">
    <property type="entry name" value="RHO GTPASE-ACTIVATING PROTEIN 100F"/>
    <property type="match status" value="1"/>
</dbReference>
<evidence type="ECO:0000313" key="7">
    <source>
        <dbReference type="Proteomes" id="UP001153321"/>
    </source>
</evidence>
<reference evidence="6" key="1">
    <citation type="submission" date="2022-02" db="EMBL/GenBank/DDBJ databases">
        <authorList>
            <person name="King R."/>
        </authorList>
    </citation>
    <scope>NUCLEOTIDE SEQUENCE</scope>
</reference>
<dbReference type="SUPFAM" id="SSF49562">
    <property type="entry name" value="C2 domain (Calcium/lipid-binding domain, CaLB)"/>
    <property type="match status" value="1"/>
</dbReference>
<dbReference type="Pfam" id="PF00620">
    <property type="entry name" value="RhoGAP"/>
    <property type="match status" value="1"/>
</dbReference>
<feature type="compositionally biased region" description="Low complexity" evidence="2">
    <location>
        <begin position="1395"/>
        <end position="1409"/>
    </location>
</feature>
<feature type="domain" description="C2" evidence="3">
    <location>
        <begin position="930"/>
        <end position="1063"/>
    </location>
</feature>
<evidence type="ECO:0000259" key="3">
    <source>
        <dbReference type="PROSITE" id="PS50004"/>
    </source>
</evidence>
<dbReference type="GO" id="GO:0046578">
    <property type="term" value="P:regulation of Ras protein signal transduction"/>
    <property type="evidence" value="ECO:0007669"/>
    <property type="project" value="TreeGrafter"/>
</dbReference>
<feature type="region of interest" description="Disordered" evidence="2">
    <location>
        <begin position="217"/>
        <end position="252"/>
    </location>
</feature>
<feature type="compositionally biased region" description="Basic and acidic residues" evidence="2">
    <location>
        <begin position="434"/>
        <end position="447"/>
    </location>
</feature>
<dbReference type="PROSITE" id="PS50106">
    <property type="entry name" value="PDZ"/>
    <property type="match status" value="1"/>
</dbReference>
<feature type="region of interest" description="Disordered" evidence="2">
    <location>
        <begin position="854"/>
        <end position="878"/>
    </location>
</feature>
<dbReference type="InterPro" id="IPR057459">
    <property type="entry name" value="SYDE1/2_C2"/>
</dbReference>
<dbReference type="PROSITE" id="PS50238">
    <property type="entry name" value="RHOGAP"/>
    <property type="match status" value="1"/>
</dbReference>
<dbReference type="PANTHER" id="PTHR46150">
    <property type="entry name" value="RHO GTPASE-ACTIVATING PROTEIN 100F"/>
    <property type="match status" value="1"/>
</dbReference>
<feature type="domain" description="PDZ" evidence="4">
    <location>
        <begin position="329"/>
        <end position="399"/>
    </location>
</feature>
<dbReference type="GO" id="GO:0005096">
    <property type="term" value="F:GTPase activator activity"/>
    <property type="evidence" value="ECO:0007669"/>
    <property type="project" value="UniProtKB-KW"/>
</dbReference>
<feature type="region of interest" description="Disordered" evidence="2">
    <location>
        <begin position="548"/>
        <end position="580"/>
    </location>
</feature>
<dbReference type="EMBL" id="LR824535">
    <property type="protein sequence ID" value="CAH1644494.1"/>
    <property type="molecule type" value="Genomic_DNA"/>
</dbReference>
<feature type="region of interest" description="Disordered" evidence="2">
    <location>
        <begin position="960"/>
        <end position="980"/>
    </location>
</feature>
<evidence type="ECO:0000259" key="5">
    <source>
        <dbReference type="PROSITE" id="PS50238"/>
    </source>
</evidence>
<sequence>MRSLVRTPAECPPGQYDPGPDCSFEVICGLPSAHSARRHYCDCWCNPGTVRDSITNECVEKCAGVRRALREEGSRAPAASSPRRRDARAAGPAAAPASAALTGTHAVAKTYQVEVFAGRTVARSEDALLRPQEVAAWLVQSWDESSHPAVFGGLQLQYSDLMRTREGRRGASLRSGAVVSGHCVACKQLLVYENIAVRTQNICPTKLDTSRILHRLQTTKENGRAAPDLTASPGRAPPGPPQPPRANHAPPCVLQPDFRKVSGVSNEIFRQIEMVENDHDSTTAAALEAVERRGEMIVRILEIRQVGRNNIEAAKKFFSLQDSRHIVQLVEIVKRPGQTLGLYIREGDGGARTDGVFISRIALESAVYNSGCLKVGDEILAVNLVDVRRMSLDDVVIIMSIPRRLLLCTRQRKGSPSMPRSEHKPPPVVVLKRDCRDDDERDRDRVDGLYSQHGTLRSTGPSGGVRPVGDGREERSRIQLGALSPDSTALDLYYNPRPSSDHSTWSYRPPPPVITEQPKSQATHFVPYERSYPNTLDSLAEKVHSFYPADSGSTRFGGRVPRSGSEQQLPRAETHSDFGRHSLLRSSLKASAATGASSLRYNQRYGGVGMTGSGLTGTGLTDSALTGTSLGPGLPSGLSTTGLSGLTGSSLVGSGLTSSGLGSGLGGTGLGSTLSGAYGTTGLGLPSYSSKFGTARRNRSLDYSSDTEATAPTRTPYYSGLSGYRSSTLGRDIGSKFNSLPRDVRGTGQRLGLSRRAGSVLQDEPEPLSSRLDLRSSRGRLPSSPSVFTSDEYRAWLSRAPSTSALYETLRPRLPTHYSAENIHDALKNMESGSRFGSSLGLAGRRVERPRHLPARSVSSQQLGATQQLGGGAGGSPSARRVRQLLELGSRFNCPNPSPVPTPGSRHQRHLDINPSEFLKYKVEKPATGGLSASMTGLSRLSGGISGMLWVHLLAGRGLRPSPSGASPGSPPSGPLAPAQPPVAPRDLYCVLECDRVHKARTVVRTGELQFDWDESFELDLVDNRQLDVLVYSWDPQHRHKLCYRGAVTLPDLLSRAPAHQLAIKMEPRGTLYVRVRHTEPHDLFRRRPAPPRSSALFGAELDTVVAREPRPPHAPPVPLIVRRCVEEIERRGLDIIGLYRLCGSASKKRILREAFERNARGVELAPDSVPDINVITGLLKDYLRELPQPLFSRCMYQMTLDALGICLPDDREGNARLMASVVELLPRASRATLVFLLDHLALVVAAQDRNKMSPQHLAVALAPPLMLHSQPPTELDYQRSINVLQCLLQIWPAPKRSVRRGESVTGPRGNRVSASPAASLTLPQGRAPPSVSPYRPQVAASAASPPPALSGRPAPDRSPPAHVLSSVRAGQYRPQSPLRGPLPAPPRSRQVTVSSPGSPSSSSGSHSPADTIKHGGSVSSILRQPERAASPRSSPRSSPRASPRASPRDSPRTSTPRDAREHASRDSSREHTPRENSREHTPRDTSREHTPRDGPREPGSRESPRSVIPGTSAGLAVTLNSPGRVAGGGLSPRYSSTNPFLQQYDAEEEAEAWRAADIFSSSSTHA</sequence>
<keyword evidence="1" id="KW-0343">GTPase activation</keyword>
<feature type="compositionally biased region" description="Basic and acidic residues" evidence="2">
    <location>
        <begin position="1447"/>
        <end position="1505"/>
    </location>
</feature>
<evidence type="ECO:0000256" key="2">
    <source>
        <dbReference type="SAM" id="MobiDB-lite"/>
    </source>
</evidence>
<feature type="compositionally biased region" description="Low complexity" evidence="2">
    <location>
        <begin position="859"/>
        <end position="868"/>
    </location>
</feature>
<dbReference type="GO" id="GO:0007165">
    <property type="term" value="P:signal transduction"/>
    <property type="evidence" value="ECO:0007669"/>
    <property type="project" value="InterPro"/>
</dbReference>
<gene>
    <name evidence="6" type="ORF">SPLIT_LOCUS9848</name>
</gene>
<proteinExistence type="predicted"/>
<dbReference type="Proteomes" id="UP001153321">
    <property type="component" value="Chromosome 4"/>
</dbReference>
<feature type="region of interest" description="Disordered" evidence="2">
    <location>
        <begin position="735"/>
        <end position="785"/>
    </location>
</feature>
<evidence type="ECO:0000256" key="1">
    <source>
        <dbReference type="ARBA" id="ARBA00022468"/>
    </source>
</evidence>
<feature type="region of interest" description="Disordered" evidence="2">
    <location>
        <begin position="71"/>
        <end position="96"/>
    </location>
</feature>
<dbReference type="GO" id="GO:0016477">
    <property type="term" value="P:cell migration"/>
    <property type="evidence" value="ECO:0007669"/>
    <property type="project" value="TreeGrafter"/>
</dbReference>
<dbReference type="SMART" id="SM00228">
    <property type="entry name" value="PDZ"/>
    <property type="match status" value="1"/>
</dbReference>
<dbReference type="SUPFAM" id="SSF50156">
    <property type="entry name" value="PDZ domain-like"/>
    <property type="match status" value="1"/>
</dbReference>
<feature type="region of interest" description="Disordered" evidence="2">
    <location>
        <begin position="434"/>
        <end position="473"/>
    </location>
</feature>
<feature type="compositionally biased region" description="Low complexity" evidence="2">
    <location>
        <begin position="1337"/>
        <end position="1354"/>
    </location>
</feature>
<feature type="region of interest" description="Disordered" evidence="2">
    <location>
        <begin position="498"/>
        <end position="519"/>
    </location>
</feature>
<dbReference type="SUPFAM" id="SSF48350">
    <property type="entry name" value="GTPase activation domain, GAP"/>
    <property type="match status" value="1"/>
</dbReference>
<evidence type="ECO:0000259" key="4">
    <source>
        <dbReference type="PROSITE" id="PS50106"/>
    </source>
</evidence>